<keyword evidence="2 5" id="KW-0812">Transmembrane</keyword>
<feature type="transmembrane region" description="Helical" evidence="5">
    <location>
        <begin position="168"/>
        <end position="187"/>
    </location>
</feature>
<comment type="subcellular location">
    <subcellularLocation>
        <location evidence="1">Membrane</location>
        <topology evidence="1">Multi-pass membrane protein</topology>
    </subcellularLocation>
</comment>
<accession>A0A8C8RXH2</accession>
<dbReference type="InterPro" id="IPR036259">
    <property type="entry name" value="MFS_trans_sf"/>
</dbReference>
<evidence type="ECO:0000259" key="6">
    <source>
        <dbReference type="PROSITE" id="PS50850"/>
    </source>
</evidence>
<dbReference type="SUPFAM" id="SSF103473">
    <property type="entry name" value="MFS general substrate transporter"/>
    <property type="match status" value="1"/>
</dbReference>
<feature type="transmembrane region" description="Helical" evidence="5">
    <location>
        <begin position="384"/>
        <end position="407"/>
    </location>
</feature>
<dbReference type="PANTHER" id="PTHR23503">
    <property type="entry name" value="SOLUTE CARRIER FAMILY 2"/>
    <property type="match status" value="1"/>
</dbReference>
<feature type="transmembrane region" description="Helical" evidence="5">
    <location>
        <begin position="354"/>
        <end position="378"/>
    </location>
</feature>
<dbReference type="Ensembl" id="ENSPCET00000011500.1">
    <property type="protein sequence ID" value="ENSPCEP00000011134.1"/>
    <property type="gene ID" value="ENSPCEG00000008622.1"/>
</dbReference>
<dbReference type="Proteomes" id="UP000694393">
    <property type="component" value="Unplaced"/>
</dbReference>
<dbReference type="GO" id="GO:0055056">
    <property type="term" value="F:D-glucose transmembrane transporter activity"/>
    <property type="evidence" value="ECO:0007669"/>
    <property type="project" value="TreeGrafter"/>
</dbReference>
<feature type="domain" description="Major facilitator superfamily (MFS) profile" evidence="6">
    <location>
        <begin position="1"/>
        <end position="411"/>
    </location>
</feature>
<feature type="transmembrane region" description="Helical" evidence="5">
    <location>
        <begin position="134"/>
        <end position="156"/>
    </location>
</feature>
<feature type="transmembrane region" description="Helical" evidence="5">
    <location>
        <begin position="287"/>
        <end position="309"/>
    </location>
</feature>
<evidence type="ECO:0000313" key="7">
    <source>
        <dbReference type="Ensembl" id="ENSPCEP00000011134.1"/>
    </source>
</evidence>
<name>A0A8C8RXH2_9SAUR</name>
<keyword evidence="3 5" id="KW-1133">Transmembrane helix</keyword>
<dbReference type="InterPro" id="IPR005828">
    <property type="entry name" value="MFS_sugar_transport-like"/>
</dbReference>
<evidence type="ECO:0000256" key="3">
    <source>
        <dbReference type="ARBA" id="ARBA00022989"/>
    </source>
</evidence>
<evidence type="ECO:0000256" key="1">
    <source>
        <dbReference type="ARBA" id="ARBA00004141"/>
    </source>
</evidence>
<sequence length="449" mass="50375">GYCFIQSPKSGKICCNLCLIERFINQTWLERNGSSLHQKMITFLWSLTVSIYCVGGLLGSLCSGCLLVKYGKKKSLLWTDMLMILAALHVGFSKTAKSFEMILIGRFLYGIGTGVGINAHCQYLGEISPKKLRGFANTSALMFLTLGKVLGQIVGLRELLGTESLWPLLLALSGTGAFVQLVSLPFFPESPPYLLIQKGDTEAMKQLWGEGDHQAEIDDMMKEKAAMKSIKTMSVLEVIKEPAVRWQLCILIILVMSLQFSGLSAVEYFSFLISRIISWMQCECYRATVPTCYFLLIFFSAPHRCMLFYHNINSHFLSSLVTLIFLYIIFYGIGPSAMSLMTELFTQSTRSSAFVIAGTINWMISINRGFVHSFLFYFCLQEALGPFCFLIFMGVLVVSGIFFYLFLPETKGKSIMEITEAFSKIQFGKKLLLTVGKNSPVEHTFCTKL</sequence>
<reference evidence="7" key="1">
    <citation type="submission" date="2025-08" db="UniProtKB">
        <authorList>
            <consortium name="Ensembl"/>
        </authorList>
    </citation>
    <scope>IDENTIFICATION</scope>
</reference>
<dbReference type="Pfam" id="PF00083">
    <property type="entry name" value="Sugar_tr"/>
    <property type="match status" value="2"/>
</dbReference>
<feature type="transmembrane region" description="Helical" evidence="5">
    <location>
        <begin position="75"/>
        <end position="92"/>
    </location>
</feature>
<protein>
    <recommendedName>
        <fullName evidence="6">Major facilitator superfamily (MFS) profile domain-containing protein</fullName>
    </recommendedName>
</protein>
<feature type="transmembrane region" description="Helical" evidence="5">
    <location>
        <begin position="43"/>
        <end position="68"/>
    </location>
</feature>
<dbReference type="GO" id="GO:0070837">
    <property type="term" value="P:dehydroascorbic acid transport"/>
    <property type="evidence" value="ECO:0007669"/>
    <property type="project" value="TreeGrafter"/>
</dbReference>
<dbReference type="GO" id="GO:0005886">
    <property type="term" value="C:plasma membrane"/>
    <property type="evidence" value="ECO:0007669"/>
    <property type="project" value="TreeGrafter"/>
</dbReference>
<proteinExistence type="predicted"/>
<dbReference type="InterPro" id="IPR005829">
    <property type="entry name" value="Sugar_transporter_CS"/>
</dbReference>
<evidence type="ECO:0000256" key="2">
    <source>
        <dbReference type="ARBA" id="ARBA00022692"/>
    </source>
</evidence>
<dbReference type="InterPro" id="IPR045263">
    <property type="entry name" value="GLUT"/>
</dbReference>
<keyword evidence="4 5" id="KW-0472">Membrane</keyword>
<dbReference type="Gene3D" id="1.20.1250.20">
    <property type="entry name" value="MFS general substrate transporter like domains"/>
    <property type="match status" value="1"/>
</dbReference>
<dbReference type="GO" id="GO:0046323">
    <property type="term" value="P:D-glucose import"/>
    <property type="evidence" value="ECO:0007669"/>
    <property type="project" value="TreeGrafter"/>
</dbReference>
<evidence type="ECO:0000313" key="8">
    <source>
        <dbReference type="Proteomes" id="UP000694393"/>
    </source>
</evidence>
<dbReference type="PANTHER" id="PTHR23503:SF54">
    <property type="entry name" value="MAJOR FACILITATOR SUPERFAMILY (MFS) PROFILE DOMAIN-CONTAINING PROTEIN"/>
    <property type="match status" value="1"/>
</dbReference>
<dbReference type="InterPro" id="IPR020846">
    <property type="entry name" value="MFS_dom"/>
</dbReference>
<organism evidence="7 8">
    <name type="scientific">Pelusios castaneus</name>
    <name type="common">West African mud turtle</name>
    <dbReference type="NCBI Taxonomy" id="367368"/>
    <lineage>
        <taxon>Eukaryota</taxon>
        <taxon>Metazoa</taxon>
        <taxon>Chordata</taxon>
        <taxon>Craniata</taxon>
        <taxon>Vertebrata</taxon>
        <taxon>Euteleostomi</taxon>
        <taxon>Archelosauria</taxon>
        <taxon>Testudinata</taxon>
        <taxon>Testudines</taxon>
        <taxon>Pleurodira</taxon>
        <taxon>Pelomedusidae</taxon>
        <taxon>Pelusios</taxon>
    </lineage>
</organism>
<reference evidence="7" key="2">
    <citation type="submission" date="2025-09" db="UniProtKB">
        <authorList>
            <consortium name="Ensembl"/>
        </authorList>
    </citation>
    <scope>IDENTIFICATION</scope>
</reference>
<evidence type="ECO:0000256" key="4">
    <source>
        <dbReference type="ARBA" id="ARBA00023136"/>
    </source>
</evidence>
<evidence type="ECO:0000256" key="5">
    <source>
        <dbReference type="SAM" id="Phobius"/>
    </source>
</evidence>
<dbReference type="AlphaFoldDB" id="A0A8C8RXH2"/>
<dbReference type="PROSITE" id="PS00217">
    <property type="entry name" value="SUGAR_TRANSPORT_2"/>
    <property type="match status" value="1"/>
</dbReference>
<keyword evidence="8" id="KW-1185">Reference proteome</keyword>
<feature type="transmembrane region" description="Helical" evidence="5">
    <location>
        <begin position="244"/>
        <end position="266"/>
    </location>
</feature>
<feature type="transmembrane region" description="Helical" evidence="5">
    <location>
        <begin position="315"/>
        <end position="333"/>
    </location>
</feature>
<dbReference type="PROSITE" id="PS50850">
    <property type="entry name" value="MFS"/>
    <property type="match status" value="1"/>
</dbReference>